<evidence type="ECO:0000256" key="1">
    <source>
        <dbReference type="SAM" id="MobiDB-lite"/>
    </source>
</evidence>
<dbReference type="EMBL" id="JAACJO010000002">
    <property type="protein sequence ID" value="KAF5362534.1"/>
    <property type="molecule type" value="Genomic_DNA"/>
</dbReference>
<reference evidence="2 3" key="1">
    <citation type="journal article" date="2020" name="ISME J.">
        <title>Uncovering the hidden diversity of litter-decomposition mechanisms in mushroom-forming fungi.</title>
        <authorList>
            <person name="Floudas D."/>
            <person name="Bentzer J."/>
            <person name="Ahren D."/>
            <person name="Johansson T."/>
            <person name="Persson P."/>
            <person name="Tunlid A."/>
        </authorList>
    </citation>
    <scope>NUCLEOTIDE SEQUENCE [LARGE SCALE GENOMIC DNA]</scope>
    <source>
        <strain evidence="2 3">CBS 146.42</strain>
    </source>
</reference>
<feature type="region of interest" description="Disordered" evidence="1">
    <location>
        <begin position="245"/>
        <end position="278"/>
    </location>
</feature>
<comment type="caution">
    <text evidence="2">The sequence shown here is derived from an EMBL/GenBank/DDBJ whole genome shotgun (WGS) entry which is preliminary data.</text>
</comment>
<keyword evidence="3" id="KW-1185">Reference proteome</keyword>
<dbReference type="Proteomes" id="UP000559027">
    <property type="component" value="Unassembled WGS sequence"/>
</dbReference>
<dbReference type="OrthoDB" id="3069745at2759"/>
<feature type="compositionally biased region" description="Basic and acidic residues" evidence="1">
    <location>
        <begin position="389"/>
        <end position="403"/>
    </location>
</feature>
<proteinExistence type="predicted"/>
<evidence type="ECO:0000313" key="2">
    <source>
        <dbReference type="EMBL" id="KAF5362534.1"/>
    </source>
</evidence>
<organism evidence="2 3">
    <name type="scientific">Leucocoprinus leucothites</name>
    <dbReference type="NCBI Taxonomy" id="201217"/>
    <lineage>
        <taxon>Eukaryota</taxon>
        <taxon>Fungi</taxon>
        <taxon>Dikarya</taxon>
        <taxon>Basidiomycota</taxon>
        <taxon>Agaricomycotina</taxon>
        <taxon>Agaricomycetes</taxon>
        <taxon>Agaricomycetidae</taxon>
        <taxon>Agaricales</taxon>
        <taxon>Agaricineae</taxon>
        <taxon>Agaricaceae</taxon>
        <taxon>Leucocoprinus</taxon>
    </lineage>
</organism>
<accession>A0A8H5GCR2</accession>
<name>A0A8H5GCR2_9AGAR</name>
<feature type="compositionally biased region" description="Polar residues" evidence="1">
    <location>
        <begin position="71"/>
        <end position="81"/>
    </location>
</feature>
<evidence type="ECO:0000313" key="3">
    <source>
        <dbReference type="Proteomes" id="UP000559027"/>
    </source>
</evidence>
<feature type="region of interest" description="Disordered" evidence="1">
    <location>
        <begin position="346"/>
        <end position="412"/>
    </location>
</feature>
<feature type="compositionally biased region" description="Low complexity" evidence="1">
    <location>
        <begin position="55"/>
        <end position="69"/>
    </location>
</feature>
<dbReference type="AlphaFoldDB" id="A0A8H5GCR2"/>
<gene>
    <name evidence="2" type="ORF">D9756_002650</name>
</gene>
<feature type="region of interest" description="Disordered" evidence="1">
    <location>
        <begin position="1"/>
        <end position="99"/>
    </location>
</feature>
<protein>
    <submittedName>
        <fullName evidence="2">Uncharacterized protein</fullName>
    </submittedName>
</protein>
<feature type="region of interest" description="Disordered" evidence="1">
    <location>
        <begin position="302"/>
        <end position="334"/>
    </location>
</feature>
<sequence length="502" mass="55383">MPSHSGARKNQAINRSVSGARNHVASHYSAPESESVSPLQGNRKPSAVSPANLQRRPSAPSLRSPSVAPGFTSSVLGSLNNARKERRDGNINDVDLDEGTNMGMNHFTTYDFLCGSETYFHSSLDGSVDFNRPPSQMSLFGSNIDNDSNARDYFKQIQGRSTPNLSRLSNSCPKTTSTSEALAGGRNNLAYQESREVNQDSPWISDSIISPPTYYKQQKNHDLSVVEHTLEETVEDVELIHLISPIPDGTPGAPTLESPVEAMSSGTQEDEEKSPLSLRKTGSRVIRLDTTVSNRDFAEASTYSDCGEKENSEISSETSRNRRTPGFSRTRSGTIIQNKISGRRALGRRNRSGTIIQGGGGARRTRSGTVVQATQEGRGIAAKPRHSSNAHEDQPQENDKSQDENCSCRSSDDELMLRSHSHHDLDAEELEWNVADPPSPVVRRLRRARRQHAFRRRRERGKTSNPDPFSAVIEEAGWEDGIEGDIEDDELDLLGNFVPEDW</sequence>